<dbReference type="SMART" id="SM01276">
    <property type="entry name" value="M60-like"/>
    <property type="match status" value="1"/>
</dbReference>
<evidence type="ECO:0000313" key="2">
    <source>
        <dbReference type="EMBL" id="QIU93498.1"/>
    </source>
</evidence>
<dbReference type="Gene3D" id="2.60.120.260">
    <property type="entry name" value="Galactose-binding domain-like"/>
    <property type="match status" value="1"/>
</dbReference>
<evidence type="ECO:0000313" key="3">
    <source>
        <dbReference type="Proteomes" id="UP000501780"/>
    </source>
</evidence>
<gene>
    <name evidence="2" type="ORF">BacF7301_04725</name>
</gene>
<protein>
    <recommendedName>
        <fullName evidence="1">Peptidase M60 domain-containing protein</fullName>
    </recommendedName>
</protein>
<dbReference type="Pfam" id="PF13402">
    <property type="entry name" value="Peptidase_M60"/>
    <property type="match status" value="1"/>
</dbReference>
<dbReference type="PROSITE" id="PS51723">
    <property type="entry name" value="PEPTIDASE_M60"/>
    <property type="match status" value="1"/>
</dbReference>
<dbReference type="CDD" id="cd14948">
    <property type="entry name" value="BACON"/>
    <property type="match status" value="1"/>
</dbReference>
<dbReference type="Gene3D" id="1.10.390.30">
    <property type="entry name" value="Peptidase M60, enhancin-like domain 3"/>
    <property type="match status" value="1"/>
</dbReference>
<dbReference type="Proteomes" id="UP000501780">
    <property type="component" value="Chromosome"/>
</dbReference>
<dbReference type="Gene3D" id="3.40.390.80">
    <property type="entry name" value="Peptidase M60, enhancin-like domain 2"/>
    <property type="match status" value="1"/>
</dbReference>
<name>A0A6H0KLP6_9BACE</name>
<reference evidence="2 3" key="1">
    <citation type="submission" date="2020-03" db="EMBL/GenBank/DDBJ databases">
        <title>Genomic analysis of Bacteroides faecium CBA7301.</title>
        <authorList>
            <person name="Kim J."/>
            <person name="Roh S.W."/>
        </authorList>
    </citation>
    <scope>NUCLEOTIDE SEQUENCE [LARGE SCALE GENOMIC DNA]</scope>
    <source>
        <strain evidence="2 3">CBA7301</strain>
    </source>
</reference>
<dbReference type="RefSeq" id="WP_167960702.1">
    <property type="nucleotide sequence ID" value="NZ_CP050831.1"/>
</dbReference>
<dbReference type="InterPro" id="IPR031161">
    <property type="entry name" value="Peptidase_M60_dom"/>
</dbReference>
<evidence type="ECO:0000259" key="1">
    <source>
        <dbReference type="PROSITE" id="PS51723"/>
    </source>
</evidence>
<proteinExistence type="predicted"/>
<organism evidence="2 3">
    <name type="scientific">Bacteroides faecium</name>
    <dbReference type="NCBI Taxonomy" id="2715212"/>
    <lineage>
        <taxon>Bacteria</taxon>
        <taxon>Pseudomonadati</taxon>
        <taxon>Bacteroidota</taxon>
        <taxon>Bacteroidia</taxon>
        <taxon>Bacteroidales</taxon>
        <taxon>Bacteroidaceae</taxon>
        <taxon>Bacteroides</taxon>
    </lineage>
</organism>
<dbReference type="InterPro" id="IPR008979">
    <property type="entry name" value="Galactose-bd-like_sf"/>
</dbReference>
<dbReference type="EMBL" id="CP050831">
    <property type="protein sequence ID" value="QIU93498.1"/>
    <property type="molecule type" value="Genomic_DNA"/>
</dbReference>
<dbReference type="SUPFAM" id="SSF49785">
    <property type="entry name" value="Galactose-binding domain-like"/>
    <property type="match status" value="1"/>
</dbReference>
<dbReference type="AlphaFoldDB" id="A0A6H0KLP6"/>
<dbReference type="InterPro" id="IPR024361">
    <property type="entry name" value="BACON"/>
</dbReference>
<keyword evidence="3" id="KW-1185">Reference proteome</keyword>
<feature type="domain" description="Peptidase M60" evidence="1">
    <location>
        <begin position="355"/>
        <end position="664"/>
    </location>
</feature>
<dbReference type="InterPro" id="IPR042279">
    <property type="entry name" value="Pep_M60_3"/>
</dbReference>
<dbReference type="Pfam" id="PF17291">
    <property type="entry name" value="M60-like_N"/>
    <property type="match status" value="1"/>
</dbReference>
<sequence>MSIFFRGADRIRRISWSMILLLSVLSLWSCSDEDDADERSGWVRVLPLDLSFNSSGGTKEVYLVVTKDVELSGLHCSVAQNGQDWCALELVDNLLKVTVDPTYYEEPRATVVTLSYGELTREIPVSQEASSGSADVKITVSSATATTEEVESEQRGIVCSFDGDYTSYFNSKFGAFNDWPFQITYTLENCTSLNYIIYHPRTDSGTKYGAFNEFDVLVSTATHPEFVKIKSFELETNYTAASVLQLDEAIKDVKKVRFDIHAAHNNRISCAEMEFFQTSNNKYDYLQIFTDNSCSQLREGITEKDIKKMPGETYKKLATALLTGTYNSEFRVAEYRPYQNPSIMAATNKTGPYSLRDNPTGIYVEQGEEILVLVGDTHGQNISMVVQDLSLGYNSSKSYPLLSGENKLKMAIGGLVYIQNLTNDKNIPLVLETEEDKKAAAAKSVKVHFPFGKVNGYFDAQTGTQAQFEEMLRNAKWLDLDVLGKYVHVTWTVLDYKQANTPIMEVMNLLDEVVRLEWDMMGLFKYNKEFGNRMYLHIEHNAKNPYSASNHTAYLSSYRDVFCTVEGMKNRVWVLGHEIGHANQTRPGLKWSGLTEVTNNILANYVRTSFGKGSRLMDKDTGITVYEEAINRIVKAEQPHCLKNASDEFYVKLVPFWQLKLYLTDVLGKEDFYRDLHEHYRVTPDLDTTVDTQGILQLDFVRQVCNLAQLDLLDFFEKWGFLRPVDLVMNDYGDKHFTVTETQIQALKKEIEAKEYQKAPENLYLITDENVNDYK</sequence>
<dbReference type="InterPro" id="IPR035423">
    <property type="entry name" value="M60-like_N"/>
</dbReference>
<accession>A0A6H0KLP6</accession>
<dbReference type="KEGG" id="bfc:BacF7301_04725"/>
<dbReference type="Gene3D" id="2.60.120.1250">
    <property type="entry name" value="Peptidase M60, enhancin-like domain 1"/>
    <property type="match status" value="1"/>
</dbReference>